<dbReference type="AlphaFoldDB" id="A0A0C2N5P3"/>
<accession>A0A0C2N5P3</accession>
<keyword evidence="2" id="KW-1185">Reference proteome</keyword>
<evidence type="ECO:0000313" key="1">
    <source>
        <dbReference type="EMBL" id="KII74971.1"/>
    </source>
</evidence>
<dbReference type="Proteomes" id="UP000031668">
    <property type="component" value="Unassembled WGS sequence"/>
</dbReference>
<gene>
    <name evidence="1" type="ORF">RF11_11562</name>
</gene>
<sequence length="104" mass="11874">MPQDCLVFLDVLDFTIFVGCVFLGDLPFVHEYDFGFINAYQAKEFQDVLKSTINCLIAIPSFWNYVNSFKTIEKFPTGPHPPSSGYNRFAPGSVISFEPSFFHF</sequence>
<evidence type="ECO:0000313" key="2">
    <source>
        <dbReference type="Proteomes" id="UP000031668"/>
    </source>
</evidence>
<dbReference type="EMBL" id="JWZT01000130">
    <property type="protein sequence ID" value="KII74971.1"/>
    <property type="molecule type" value="Genomic_DNA"/>
</dbReference>
<comment type="caution">
    <text evidence="1">The sequence shown here is derived from an EMBL/GenBank/DDBJ whole genome shotgun (WGS) entry which is preliminary data.</text>
</comment>
<organism evidence="1 2">
    <name type="scientific">Thelohanellus kitauei</name>
    <name type="common">Myxosporean</name>
    <dbReference type="NCBI Taxonomy" id="669202"/>
    <lineage>
        <taxon>Eukaryota</taxon>
        <taxon>Metazoa</taxon>
        <taxon>Cnidaria</taxon>
        <taxon>Myxozoa</taxon>
        <taxon>Myxosporea</taxon>
        <taxon>Bivalvulida</taxon>
        <taxon>Platysporina</taxon>
        <taxon>Myxobolidae</taxon>
        <taxon>Thelohanellus</taxon>
    </lineage>
</organism>
<name>A0A0C2N5P3_THEKT</name>
<protein>
    <submittedName>
        <fullName evidence="1">Uncharacterized protein</fullName>
    </submittedName>
</protein>
<proteinExistence type="predicted"/>
<reference evidence="1 2" key="1">
    <citation type="journal article" date="2014" name="Genome Biol. Evol.">
        <title>The genome of the myxosporean Thelohanellus kitauei shows adaptations to nutrient acquisition within its fish host.</title>
        <authorList>
            <person name="Yang Y."/>
            <person name="Xiong J."/>
            <person name="Zhou Z."/>
            <person name="Huo F."/>
            <person name="Miao W."/>
            <person name="Ran C."/>
            <person name="Liu Y."/>
            <person name="Zhang J."/>
            <person name="Feng J."/>
            <person name="Wang M."/>
            <person name="Wang M."/>
            <person name="Wang L."/>
            <person name="Yao B."/>
        </authorList>
    </citation>
    <scope>NUCLEOTIDE SEQUENCE [LARGE SCALE GENOMIC DNA]</scope>
    <source>
        <strain evidence="1">Wuqing</strain>
    </source>
</reference>